<dbReference type="InterPro" id="IPR032154">
    <property type="entry name" value="Coatomer_g_Cpla"/>
</dbReference>
<evidence type="ECO:0000256" key="3">
    <source>
        <dbReference type="ARBA" id="ARBA00022448"/>
    </source>
</evidence>
<dbReference type="Gene3D" id="1.25.10.10">
    <property type="entry name" value="Leucine-rich Repeat Variant"/>
    <property type="match status" value="2"/>
</dbReference>
<evidence type="ECO:0000256" key="10">
    <source>
        <dbReference type="ARBA" id="ARBA00023136"/>
    </source>
</evidence>
<dbReference type="AlphaFoldDB" id="A0A0E9NK81"/>
<dbReference type="OMA" id="DFIEDCE"/>
<dbReference type="Gene3D" id="3.30.310.10">
    <property type="entry name" value="TATA-Binding Protein"/>
    <property type="match status" value="1"/>
</dbReference>
<dbReference type="OrthoDB" id="1074925at2759"/>
<dbReference type="FunFam" id="2.60.40.1480:FF:000001">
    <property type="entry name" value="Coatomer subunit gamma"/>
    <property type="match status" value="1"/>
</dbReference>
<dbReference type="Pfam" id="PF16381">
    <property type="entry name" value="Coatomer_g_Cpla"/>
    <property type="match status" value="1"/>
</dbReference>
<keyword evidence="11 13" id="KW-0968">Cytoplasmic vesicle</keyword>
<dbReference type="InterPro" id="IPR002553">
    <property type="entry name" value="Clathrin/coatomer_adapt-like_N"/>
</dbReference>
<dbReference type="SUPFAM" id="SSF49348">
    <property type="entry name" value="Clathrin adaptor appendage domain"/>
    <property type="match status" value="1"/>
</dbReference>
<evidence type="ECO:0000256" key="11">
    <source>
        <dbReference type="ARBA" id="ARBA00023329"/>
    </source>
</evidence>
<feature type="domain" description="Coatomer gamma subunit appendage Ig-like subdomain" evidence="15">
    <location>
        <begin position="670"/>
        <end position="816"/>
    </location>
</feature>
<evidence type="ECO:0000256" key="13">
    <source>
        <dbReference type="PIRNR" id="PIRNR037093"/>
    </source>
</evidence>
<keyword evidence="4 13" id="KW-0963">Cytoplasm</keyword>
<dbReference type="PIRSF" id="PIRSF037093">
    <property type="entry name" value="Coatomer_gamma_subunit"/>
    <property type="match status" value="1"/>
</dbReference>
<reference evidence="17 18" key="1">
    <citation type="journal article" date="2011" name="J. Gen. Appl. Microbiol.">
        <title>Draft genome sequencing of the enigmatic yeast Saitoella complicata.</title>
        <authorList>
            <person name="Nishida H."/>
            <person name="Hamamoto M."/>
            <person name="Sugiyama J."/>
        </authorList>
    </citation>
    <scope>NUCLEOTIDE SEQUENCE [LARGE SCALE GENOMIC DNA]</scope>
    <source>
        <strain evidence="17 18">NRRL Y-17804</strain>
    </source>
</reference>
<dbReference type="GO" id="GO:0005783">
    <property type="term" value="C:endoplasmic reticulum"/>
    <property type="evidence" value="ECO:0007669"/>
    <property type="project" value="TreeGrafter"/>
</dbReference>
<keyword evidence="10 13" id="KW-0472">Membrane</keyword>
<dbReference type="SUPFAM" id="SSF48371">
    <property type="entry name" value="ARM repeat"/>
    <property type="match status" value="1"/>
</dbReference>
<evidence type="ECO:0000256" key="8">
    <source>
        <dbReference type="ARBA" id="ARBA00022927"/>
    </source>
</evidence>
<dbReference type="InterPro" id="IPR011989">
    <property type="entry name" value="ARM-like"/>
</dbReference>
<dbReference type="GO" id="GO:0005198">
    <property type="term" value="F:structural molecule activity"/>
    <property type="evidence" value="ECO:0007669"/>
    <property type="project" value="InterPro"/>
</dbReference>
<reference evidence="17 18" key="3">
    <citation type="journal article" date="2015" name="Genome Announc.">
        <title>Draft Genome Sequence of the Archiascomycetous Yeast Saitoella complicata.</title>
        <authorList>
            <person name="Yamauchi K."/>
            <person name="Kondo S."/>
            <person name="Hamamoto M."/>
            <person name="Takahashi Y."/>
            <person name="Ogura Y."/>
            <person name="Hayashi T."/>
            <person name="Nishida H."/>
        </authorList>
    </citation>
    <scope>NUCLEOTIDE SEQUENCE [LARGE SCALE GENOMIC DNA]</scope>
    <source>
        <strain evidence="17 18">NRRL Y-17804</strain>
    </source>
</reference>
<evidence type="ECO:0000256" key="12">
    <source>
        <dbReference type="ARBA" id="ARBA00025536"/>
    </source>
</evidence>
<dbReference type="InterPro" id="IPR012295">
    <property type="entry name" value="TBP_dom_sf"/>
</dbReference>
<dbReference type="GO" id="GO:0006886">
    <property type="term" value="P:intracellular protein transport"/>
    <property type="evidence" value="ECO:0007669"/>
    <property type="project" value="InterPro"/>
</dbReference>
<comment type="function">
    <text evidence="12 13">The coatomer is a cytosolic protein complex that binds to dilysine motifs and reversibly associates with Golgi non-clathrin-coated vesicles, which further mediate biosynthetic protein transport from the ER, via the Golgi up to the trans Golgi network. Coatomer complex is required for budding from Golgi membranes, and is essential for the retrograde Golgi-to-ER transport of dilysine-tagged proteins.</text>
</comment>
<keyword evidence="3 13" id="KW-0813">Transport</keyword>
<feature type="domain" description="Clathrin/coatomer adaptor adaptin-like N-terminal" evidence="14">
    <location>
        <begin position="20"/>
        <end position="572"/>
    </location>
</feature>
<keyword evidence="8 13" id="KW-0653">Protein transport</keyword>
<evidence type="ECO:0000256" key="5">
    <source>
        <dbReference type="ARBA" id="ARBA00022553"/>
    </source>
</evidence>
<evidence type="ECO:0000313" key="17">
    <source>
        <dbReference type="EMBL" id="GAO50249.1"/>
    </source>
</evidence>
<evidence type="ECO:0000313" key="18">
    <source>
        <dbReference type="Proteomes" id="UP000033140"/>
    </source>
</evidence>
<name>A0A0E9NK81_SAICN</name>
<protein>
    <recommendedName>
        <fullName evidence="13">Coatomer subunit gamma</fullName>
    </recommendedName>
</protein>
<keyword evidence="7 13" id="KW-0931">ER-Golgi transport</keyword>
<dbReference type="GO" id="GO:0030126">
    <property type="term" value="C:COPI vesicle coat"/>
    <property type="evidence" value="ECO:0007669"/>
    <property type="project" value="InterPro"/>
</dbReference>
<dbReference type="Proteomes" id="UP000033140">
    <property type="component" value="Unassembled WGS sequence"/>
</dbReference>
<dbReference type="GO" id="GO:0005793">
    <property type="term" value="C:endoplasmic reticulum-Golgi intermediate compartment"/>
    <property type="evidence" value="ECO:0007669"/>
    <property type="project" value="TreeGrafter"/>
</dbReference>
<dbReference type="GO" id="GO:0006891">
    <property type="term" value="P:intra-Golgi vesicle-mediated transport"/>
    <property type="evidence" value="ECO:0007669"/>
    <property type="project" value="TreeGrafter"/>
</dbReference>
<gene>
    <name evidence="17" type="ORF">G7K_4381-t1</name>
</gene>
<dbReference type="GO" id="GO:0000139">
    <property type="term" value="C:Golgi membrane"/>
    <property type="evidence" value="ECO:0007669"/>
    <property type="project" value="UniProtKB-SubCell"/>
</dbReference>
<proteinExistence type="inferred from homology"/>
<dbReference type="GO" id="GO:0009306">
    <property type="term" value="P:protein secretion"/>
    <property type="evidence" value="ECO:0007669"/>
    <property type="project" value="TreeGrafter"/>
</dbReference>
<dbReference type="STRING" id="698492.A0A0E9NK81"/>
<evidence type="ECO:0000256" key="2">
    <source>
        <dbReference type="ARBA" id="ARBA00010720"/>
    </source>
</evidence>
<reference evidence="17 18" key="2">
    <citation type="journal article" date="2014" name="J. Gen. Appl. Microbiol.">
        <title>The early diverging ascomycetous budding yeast Saitoella complicata has three histone deacetylases belonging to the Clr6, Hos2, and Rpd3 lineages.</title>
        <authorList>
            <person name="Nishida H."/>
            <person name="Matsumoto T."/>
            <person name="Kondo S."/>
            <person name="Hamamoto M."/>
            <person name="Yoshikawa H."/>
        </authorList>
    </citation>
    <scope>NUCLEOTIDE SEQUENCE [LARGE SCALE GENOMIC DNA]</scope>
    <source>
        <strain evidence="17 18">NRRL Y-17804</strain>
    </source>
</reference>
<dbReference type="InterPro" id="IPR009028">
    <property type="entry name" value="Coatomer/calthrin_app_sub_C"/>
</dbReference>
<keyword evidence="5" id="KW-0597">Phosphoprotein</keyword>
<keyword evidence="18" id="KW-1185">Reference proteome</keyword>
<dbReference type="InterPro" id="IPR016024">
    <property type="entry name" value="ARM-type_fold"/>
</dbReference>
<evidence type="ECO:0000259" key="14">
    <source>
        <dbReference type="Pfam" id="PF01602"/>
    </source>
</evidence>
<evidence type="ECO:0000259" key="16">
    <source>
        <dbReference type="Pfam" id="PF16381"/>
    </source>
</evidence>
<comment type="subcellular location">
    <subcellularLocation>
        <location evidence="13">Cytoplasm</location>
    </subcellularLocation>
    <subcellularLocation>
        <location evidence="1 13">Golgi apparatus membrane</location>
        <topology evidence="1 13">Peripheral membrane protein</topology>
        <orientation evidence="1 13">Cytoplasmic side</orientation>
    </subcellularLocation>
    <subcellularLocation>
        <location evidence="13">Cytoplasmic vesicle</location>
        <location evidence="13">COPI-coated vesicle membrane</location>
        <topology evidence="13">Peripheral membrane protein</topology>
        <orientation evidence="13">Cytoplasmic side</orientation>
    </subcellularLocation>
</comment>
<dbReference type="GO" id="GO:0006888">
    <property type="term" value="P:endoplasmic reticulum to Golgi vesicle-mediated transport"/>
    <property type="evidence" value="ECO:0007669"/>
    <property type="project" value="TreeGrafter"/>
</dbReference>
<evidence type="ECO:0000259" key="15">
    <source>
        <dbReference type="Pfam" id="PF08752"/>
    </source>
</evidence>
<dbReference type="Pfam" id="PF08752">
    <property type="entry name" value="COP-gamma_platf"/>
    <property type="match status" value="1"/>
</dbReference>
<dbReference type="SUPFAM" id="SSF55711">
    <property type="entry name" value="Subdomain of clathrin and coatomer appendage domain"/>
    <property type="match status" value="1"/>
</dbReference>
<evidence type="ECO:0000256" key="4">
    <source>
        <dbReference type="ARBA" id="ARBA00022490"/>
    </source>
</evidence>
<sequence>MSGYKKDEDIEATPFTSIDKTTVFQEARIFNSSPISPRKCRTLLTKIAYLLSTSTSSAPVFTKEEATQLFFGVSKLFQNKDAGLRQMVYVVIKELASVAEDVIMVTSSIMKDTAMGSDVVFRPNAIRALCRVIDSTTVQAIERLIKTAIVDKHASVSSAALVSSFHLLPIASPIIKHWANETQEAVTASKIITMNGQQLSGGSSIAQYHALGLLYQMRSGDRMGVIKMITQFGSSGSNNSGGGMMGKLLGGGGNGSLKSSAGLVMLIRYAAKIAAEDPNQRASMVGIIESLLRHRSDMVNIEAAKALLDIPNVQESEAQAAVTCLQLFLTSPRYAARFAAIRTLNKFAMRNPAAVSVCNPDIEGMIADSNRSIATFAITTLLKTGNEASVDRLMKQIQGFMGDISDEFKATIVDAVRSLVLKFPAKQGIMLAFLSGVLRDEGGYDFKRCVVEAVFDMIKFVPESREEALSVLCDFIEDCEYSKLAVRILHLLGQQGPGMPMPRKYIRYIYNRVALENALVRAAAVSALARFAVGDVDQGVKTSVKVLLARCMDDIDDEVRDRAALALRCVENEEMANKFVKNDAVFSLPVLEQQLVLYVSDTGSFEKPFDIKQVPVITREQADAEAFQKKTQATTIVGSTFGTDKPAAKAAATVASVGGASAPVEDATSRYAQALAAVPEFSSYGAVLKSSREVELTEREMEYVVSAVKHVFNEHIVLQFDVQNTIPDTMLENVSMVAVPEDEESLEEEFIIPLPTLTEGVPGTIYVAFRRVEPEMYPITSFTNTLKFTTKEVDPTTGEPEETGFDDEYQVENLELVSGDFISPTFIGSFTQAWDALGPANQATETYALSSLPSLAEATKNVVEVLGMQPLEGTDSPTSTTTHVVKLSGRATGGEKVLASVQMVFASQRGVTVKITARAESEGAAALVVNGIA</sequence>
<comment type="subunit">
    <text evidence="13">Oligomeric complex.</text>
</comment>
<dbReference type="InterPro" id="IPR013040">
    <property type="entry name" value="Coatomer_gsu_app_Ig-like_dom"/>
</dbReference>
<dbReference type="PANTHER" id="PTHR10261:SF0">
    <property type="entry name" value="COATOMER SUBUNIT GAMMA-2"/>
    <property type="match status" value="1"/>
</dbReference>
<comment type="similarity">
    <text evidence="2 13">Belongs to the COPG family.</text>
</comment>
<dbReference type="Gene3D" id="2.60.40.1480">
    <property type="entry name" value="Coatomer, gamma subunit, appendage domain"/>
    <property type="match status" value="1"/>
</dbReference>
<keyword evidence="6" id="KW-0677">Repeat</keyword>
<dbReference type="InterPro" id="IPR037067">
    <property type="entry name" value="Coatomer_gsu_app_sf"/>
</dbReference>
<dbReference type="RefSeq" id="XP_019021588.1">
    <property type="nucleotide sequence ID" value="XM_019172071.1"/>
</dbReference>
<keyword evidence="9 13" id="KW-0333">Golgi apparatus</keyword>
<dbReference type="EMBL" id="BACD03000031">
    <property type="protein sequence ID" value="GAO50249.1"/>
    <property type="molecule type" value="Genomic_DNA"/>
</dbReference>
<dbReference type="FunFam" id="3.30.310.10:FF:000008">
    <property type="entry name" value="Coatomer subunit gamma"/>
    <property type="match status" value="1"/>
</dbReference>
<dbReference type="Pfam" id="PF01602">
    <property type="entry name" value="Adaptin_N"/>
    <property type="match status" value="1"/>
</dbReference>
<dbReference type="InterPro" id="IPR017106">
    <property type="entry name" value="Coatomer_gsu"/>
</dbReference>
<evidence type="ECO:0000256" key="6">
    <source>
        <dbReference type="ARBA" id="ARBA00022737"/>
    </source>
</evidence>
<organism evidence="17 18">
    <name type="scientific">Saitoella complicata (strain BCRC 22490 / CBS 7301 / JCM 7358 / NBRC 10748 / NRRL Y-17804)</name>
    <dbReference type="NCBI Taxonomy" id="698492"/>
    <lineage>
        <taxon>Eukaryota</taxon>
        <taxon>Fungi</taxon>
        <taxon>Dikarya</taxon>
        <taxon>Ascomycota</taxon>
        <taxon>Taphrinomycotina</taxon>
        <taxon>Taphrinomycotina incertae sedis</taxon>
        <taxon>Saitoella</taxon>
    </lineage>
</organism>
<dbReference type="PANTHER" id="PTHR10261">
    <property type="entry name" value="COATOMER SUBUNIT GAMMA"/>
    <property type="match status" value="1"/>
</dbReference>
<comment type="caution">
    <text evidence="17">The sequence shown here is derived from an EMBL/GenBank/DDBJ whole genome shotgun (WGS) entry which is preliminary data.</text>
</comment>
<evidence type="ECO:0000256" key="7">
    <source>
        <dbReference type="ARBA" id="ARBA00022892"/>
    </source>
</evidence>
<dbReference type="FunFam" id="1.25.10.10:FF:000071">
    <property type="entry name" value="Coatomer subunit gamma"/>
    <property type="match status" value="1"/>
</dbReference>
<feature type="domain" description="Coatomer subunit gamma C-terminal" evidence="16">
    <location>
        <begin position="819"/>
        <end position="932"/>
    </location>
</feature>
<accession>A0A0E9NK81</accession>
<dbReference type="InterPro" id="IPR013041">
    <property type="entry name" value="Clathrin_app_Ig-like_sf"/>
</dbReference>
<evidence type="ECO:0000256" key="9">
    <source>
        <dbReference type="ARBA" id="ARBA00023034"/>
    </source>
</evidence>
<evidence type="ECO:0000256" key="1">
    <source>
        <dbReference type="ARBA" id="ARBA00004255"/>
    </source>
</evidence>